<organism evidence="1 2">
    <name type="scientific">Thiospirillum jenense</name>
    <dbReference type="NCBI Taxonomy" id="1653858"/>
    <lineage>
        <taxon>Bacteria</taxon>
        <taxon>Pseudomonadati</taxon>
        <taxon>Pseudomonadota</taxon>
        <taxon>Gammaproteobacteria</taxon>
        <taxon>Chromatiales</taxon>
        <taxon>Chromatiaceae</taxon>
        <taxon>Thiospirillum</taxon>
    </lineage>
</organism>
<keyword evidence="2" id="KW-1185">Reference proteome</keyword>
<dbReference type="EMBL" id="JABVCQ010000018">
    <property type="protein sequence ID" value="MBB1126418.1"/>
    <property type="molecule type" value="Genomic_DNA"/>
</dbReference>
<dbReference type="AlphaFoldDB" id="A0A839HH82"/>
<dbReference type="Proteomes" id="UP000548632">
    <property type="component" value="Unassembled WGS sequence"/>
</dbReference>
<name>A0A839HH82_9GAMM</name>
<evidence type="ECO:0000313" key="2">
    <source>
        <dbReference type="Proteomes" id="UP000548632"/>
    </source>
</evidence>
<gene>
    <name evidence="1" type="ORF">HUK38_09250</name>
</gene>
<dbReference type="RefSeq" id="WP_182584044.1">
    <property type="nucleotide sequence ID" value="NZ_JABVCQ010000018.1"/>
</dbReference>
<accession>A0A839HH82</accession>
<evidence type="ECO:0000313" key="1">
    <source>
        <dbReference type="EMBL" id="MBB1126418.1"/>
    </source>
</evidence>
<reference evidence="1 2" key="1">
    <citation type="journal article" date="2020" name="Arch. Microbiol.">
        <title>The genome sequence of the giant phototrophic gammaproteobacterium Thiospirillum jenense gives insight into its physiological properties and phylogenetic relationships.</title>
        <authorList>
            <person name="Imhoff J.F."/>
            <person name="Meyer T.E."/>
            <person name="Kyndt J.A."/>
        </authorList>
    </citation>
    <scope>NUCLEOTIDE SEQUENCE [LARGE SCALE GENOMIC DNA]</scope>
    <source>
        <strain evidence="1 2">DSM 216</strain>
    </source>
</reference>
<proteinExistence type="predicted"/>
<protein>
    <submittedName>
        <fullName evidence="1">Uncharacterized protein</fullName>
    </submittedName>
</protein>
<sequence length="107" mass="12872">MNTNTDYFDYCDSFNLPAIERIRYYQRELEKITPPKSFRDQVLVNVYRCLLVQYTLELPLEPFIKKKQTQHPTATIHYLNTRSRLNSERPPIIAHHMMQLNRNQTSN</sequence>
<comment type="caution">
    <text evidence="1">The sequence shown here is derived from an EMBL/GenBank/DDBJ whole genome shotgun (WGS) entry which is preliminary data.</text>
</comment>